<dbReference type="OrthoDB" id="2068048at2"/>
<organism evidence="1 2">
    <name type="scientific">Carboxydocella sporoproducens DSM 16521</name>
    <dbReference type="NCBI Taxonomy" id="1121270"/>
    <lineage>
        <taxon>Bacteria</taxon>
        <taxon>Bacillati</taxon>
        <taxon>Bacillota</taxon>
        <taxon>Clostridia</taxon>
        <taxon>Eubacteriales</taxon>
        <taxon>Clostridiales Family XVI. Incertae Sedis</taxon>
        <taxon>Carboxydocella</taxon>
    </lineage>
</organism>
<sequence length="178" mass="20371">MKAKPLLFIGLLSLLIVSGVINSENSKKPMIISHASWVKYYPDVKSLVEDADVIVEGEAESIKSYPRFDELDIATDVYFNVSKWYKGSEPKSRNKIIIEQDGGVYKGVTSKLDKVEIMEPGKKYLLFLHYSPEEDKYAVLTGWQGQFKLGFFKAENPEPARSMDKDKLYDEIARHSRR</sequence>
<accession>A0A1T4S613</accession>
<proteinExistence type="predicted"/>
<dbReference type="AlphaFoldDB" id="A0A1T4S613"/>
<dbReference type="Proteomes" id="UP000189933">
    <property type="component" value="Unassembled WGS sequence"/>
</dbReference>
<dbReference type="EMBL" id="FUXM01000044">
    <property type="protein sequence ID" value="SKA23694.1"/>
    <property type="molecule type" value="Genomic_DNA"/>
</dbReference>
<evidence type="ECO:0000313" key="1">
    <source>
        <dbReference type="EMBL" id="SKA23694.1"/>
    </source>
</evidence>
<dbReference type="RefSeq" id="WP_078666451.1">
    <property type="nucleotide sequence ID" value="NZ_FUXM01000044.1"/>
</dbReference>
<protein>
    <submittedName>
        <fullName evidence="1">Uncharacterized protein</fullName>
    </submittedName>
</protein>
<evidence type="ECO:0000313" key="2">
    <source>
        <dbReference type="Proteomes" id="UP000189933"/>
    </source>
</evidence>
<name>A0A1T4S613_9FIRM</name>
<keyword evidence="2" id="KW-1185">Reference proteome</keyword>
<gene>
    <name evidence="1" type="ORF">SAMN02745885_02466</name>
</gene>
<reference evidence="2" key="1">
    <citation type="submission" date="2017-02" db="EMBL/GenBank/DDBJ databases">
        <authorList>
            <person name="Varghese N."/>
            <person name="Submissions S."/>
        </authorList>
    </citation>
    <scope>NUCLEOTIDE SEQUENCE [LARGE SCALE GENOMIC DNA]</scope>
    <source>
        <strain evidence="2">DSM 16521</strain>
    </source>
</reference>